<dbReference type="EMBL" id="BSYO01000004">
    <property type="protein sequence ID" value="GMH03338.1"/>
    <property type="molecule type" value="Genomic_DNA"/>
</dbReference>
<reference evidence="1" key="1">
    <citation type="submission" date="2023-05" db="EMBL/GenBank/DDBJ databases">
        <title>Nepenthes gracilis genome sequencing.</title>
        <authorList>
            <person name="Fukushima K."/>
        </authorList>
    </citation>
    <scope>NUCLEOTIDE SEQUENCE</scope>
    <source>
        <strain evidence="1">SING2019-196</strain>
    </source>
</reference>
<sequence>MAVKKGEVGLLTIAPEYAFCSSGFQHELAVGPHNSTIYYEAKQFEACSTLLHVKSSVATTSKVEFHPIQRVARLNLSTILNRLSDVVCDTKPTTTTRNPARMSCANYKRNECFGVLTADSADFGLGNKADPFVGSIPWVNGWSLNVQHAVLYVFQVWIALMLVAKTADKLNHQDIASAGIAHRTSNVIELLQSPYFYRNVKTRLK</sequence>
<accession>A0AAD3S2T5</accession>
<keyword evidence="2" id="KW-1185">Reference proteome</keyword>
<protein>
    <submittedName>
        <fullName evidence="1">Uncharacterized protein</fullName>
    </submittedName>
</protein>
<dbReference type="AlphaFoldDB" id="A0AAD3S2T5"/>
<gene>
    <name evidence="1" type="ORF">Nepgr_005177</name>
</gene>
<evidence type="ECO:0000313" key="2">
    <source>
        <dbReference type="Proteomes" id="UP001279734"/>
    </source>
</evidence>
<organism evidence="1 2">
    <name type="scientific">Nepenthes gracilis</name>
    <name type="common">Slender pitcher plant</name>
    <dbReference type="NCBI Taxonomy" id="150966"/>
    <lineage>
        <taxon>Eukaryota</taxon>
        <taxon>Viridiplantae</taxon>
        <taxon>Streptophyta</taxon>
        <taxon>Embryophyta</taxon>
        <taxon>Tracheophyta</taxon>
        <taxon>Spermatophyta</taxon>
        <taxon>Magnoliopsida</taxon>
        <taxon>eudicotyledons</taxon>
        <taxon>Gunneridae</taxon>
        <taxon>Pentapetalae</taxon>
        <taxon>Caryophyllales</taxon>
        <taxon>Nepenthaceae</taxon>
        <taxon>Nepenthes</taxon>
    </lineage>
</organism>
<name>A0AAD3S2T5_NEPGR</name>
<proteinExistence type="predicted"/>
<comment type="caution">
    <text evidence="1">The sequence shown here is derived from an EMBL/GenBank/DDBJ whole genome shotgun (WGS) entry which is preliminary data.</text>
</comment>
<evidence type="ECO:0000313" key="1">
    <source>
        <dbReference type="EMBL" id="GMH03338.1"/>
    </source>
</evidence>
<dbReference type="Proteomes" id="UP001279734">
    <property type="component" value="Unassembled WGS sequence"/>
</dbReference>